<dbReference type="Proteomes" id="UP000567179">
    <property type="component" value="Unassembled WGS sequence"/>
</dbReference>
<reference evidence="1 2" key="1">
    <citation type="journal article" date="2020" name="ISME J.">
        <title>Uncovering the hidden diversity of litter-decomposition mechanisms in mushroom-forming fungi.</title>
        <authorList>
            <person name="Floudas D."/>
            <person name="Bentzer J."/>
            <person name="Ahren D."/>
            <person name="Johansson T."/>
            <person name="Persson P."/>
            <person name="Tunlid A."/>
        </authorList>
    </citation>
    <scope>NUCLEOTIDE SEQUENCE [LARGE SCALE GENOMIC DNA]</scope>
    <source>
        <strain evidence="1 2">CBS 101986</strain>
    </source>
</reference>
<name>A0A8H5ATH9_9AGAR</name>
<evidence type="ECO:0000313" key="2">
    <source>
        <dbReference type="Proteomes" id="UP000567179"/>
    </source>
</evidence>
<sequence>MKALKASKFMRAAHLTWRPAFLRTSCQQRAVSQFTGPAVTCSFLRLHSGLSSRRIDSPPTQRTRRAYATSQMTDTMFPDPNRPDLFYHLVNAPTPVSQTLPAYAISFLKETPPSVNSAIILGWLPAQTHASRSEGGSGAKEQTSALNDFKENPKFIALLHTSVKSALLRGVDDIWINGAIQYQNGWMHIHDQRNIPALDRIGDSEDIIASIFVENGVMNVSTYEPMPSYRICTADGITQLTPGLAKHLQDDLSKLSQEVLQSSD</sequence>
<keyword evidence="2" id="KW-1185">Reference proteome</keyword>
<dbReference type="EMBL" id="JAACJJ010000057">
    <property type="protein sequence ID" value="KAF5310560.1"/>
    <property type="molecule type" value="Genomic_DNA"/>
</dbReference>
<gene>
    <name evidence="1" type="ORF">D9619_007869</name>
</gene>
<dbReference type="AlphaFoldDB" id="A0A8H5ATH9"/>
<proteinExistence type="predicted"/>
<accession>A0A8H5ATH9</accession>
<protein>
    <submittedName>
        <fullName evidence="1">Uncharacterized protein</fullName>
    </submittedName>
</protein>
<evidence type="ECO:0000313" key="1">
    <source>
        <dbReference type="EMBL" id="KAF5310560.1"/>
    </source>
</evidence>
<dbReference type="PANTHER" id="PTHR37331">
    <property type="entry name" value="YALI0F11671P"/>
    <property type="match status" value="1"/>
</dbReference>
<comment type="caution">
    <text evidence="1">The sequence shown here is derived from an EMBL/GenBank/DDBJ whole genome shotgun (WGS) entry which is preliminary data.</text>
</comment>
<dbReference type="OrthoDB" id="5397701at2759"/>
<dbReference type="PANTHER" id="PTHR37331:SF1">
    <property type="entry name" value="YALI0F11671P"/>
    <property type="match status" value="1"/>
</dbReference>
<organism evidence="1 2">
    <name type="scientific">Psilocybe cf. subviscida</name>
    <dbReference type="NCBI Taxonomy" id="2480587"/>
    <lineage>
        <taxon>Eukaryota</taxon>
        <taxon>Fungi</taxon>
        <taxon>Dikarya</taxon>
        <taxon>Basidiomycota</taxon>
        <taxon>Agaricomycotina</taxon>
        <taxon>Agaricomycetes</taxon>
        <taxon>Agaricomycetidae</taxon>
        <taxon>Agaricales</taxon>
        <taxon>Agaricineae</taxon>
        <taxon>Strophariaceae</taxon>
        <taxon>Psilocybe</taxon>
    </lineage>
</organism>